<organism evidence="1 2">
    <name type="scientific">Smallanthus sonchifolius</name>
    <dbReference type="NCBI Taxonomy" id="185202"/>
    <lineage>
        <taxon>Eukaryota</taxon>
        <taxon>Viridiplantae</taxon>
        <taxon>Streptophyta</taxon>
        <taxon>Embryophyta</taxon>
        <taxon>Tracheophyta</taxon>
        <taxon>Spermatophyta</taxon>
        <taxon>Magnoliopsida</taxon>
        <taxon>eudicotyledons</taxon>
        <taxon>Gunneridae</taxon>
        <taxon>Pentapetalae</taxon>
        <taxon>asterids</taxon>
        <taxon>campanulids</taxon>
        <taxon>Asterales</taxon>
        <taxon>Asteraceae</taxon>
        <taxon>Asteroideae</taxon>
        <taxon>Heliantheae alliance</taxon>
        <taxon>Millerieae</taxon>
        <taxon>Smallanthus</taxon>
    </lineage>
</organism>
<evidence type="ECO:0000313" key="1">
    <source>
        <dbReference type="EMBL" id="KAI3696152.1"/>
    </source>
</evidence>
<proteinExistence type="predicted"/>
<sequence length="591" mass="65043">MISIPSTTISSSDGPRPIPLIGMGTATVSGRSDEVKAAVVEAIKVGYRHFDTAAFYGTEKAVGEAIVEALRAGFLKSRGEVFITTKLWCNSNERHLVLPALKKSLRNLGLEYVDLYLIHWPLKINHQHIKIPVPTEYVTAINIKEVEMNPLWQQKQLNEFCKENHILLTAYSPLASAGNSRGNNNVIGCDVLQDFAKSRGCSASAQKSSQCERSCGNVTIPFPFGSGEECYHSREFHVSCNRSRDGYTPFYGDVAVKDISPSTGEIEIMLSVAHECYTSSGSRRNTKNNYANTSYLKLGAFNVSTKNRFVAIGCDTLAYIEGTRRNESAGTGCVSTCDSNTEITDGSCSGIGCCKVEIPEGMSSFGLIVGSINNHVNISDFNPCSHAFVVNDGKYNFSSTDLRDFESTEKMPICKEGYEGNPYDKDGCQNINECLNPENHDCQHTCIDTPGSYECKCRKGYSGNGKKSESGCTLDQSHFITITICAFAATILILVLVTWVYVGVKKHKERCLRLKGDERPTMKEVAIELEGILASMIQKHPWVQSTSNEEEGEYLLREPMDDYGYTDSSHTISATFDSMSQHTILPIASGR</sequence>
<accession>A0ACB8ZEE5</accession>
<comment type="caution">
    <text evidence="1">The sequence shown here is derived from an EMBL/GenBank/DDBJ whole genome shotgun (WGS) entry which is preliminary data.</text>
</comment>
<gene>
    <name evidence="1" type="ORF">L1987_79162</name>
</gene>
<evidence type="ECO:0000313" key="2">
    <source>
        <dbReference type="Proteomes" id="UP001056120"/>
    </source>
</evidence>
<name>A0ACB8ZEE5_9ASTR</name>
<dbReference type="EMBL" id="CM042043">
    <property type="protein sequence ID" value="KAI3696152.1"/>
    <property type="molecule type" value="Genomic_DNA"/>
</dbReference>
<reference evidence="2" key="1">
    <citation type="journal article" date="2022" name="Mol. Ecol. Resour.">
        <title>The genomes of chicory, endive, great burdock and yacon provide insights into Asteraceae palaeo-polyploidization history and plant inulin production.</title>
        <authorList>
            <person name="Fan W."/>
            <person name="Wang S."/>
            <person name="Wang H."/>
            <person name="Wang A."/>
            <person name="Jiang F."/>
            <person name="Liu H."/>
            <person name="Zhao H."/>
            <person name="Xu D."/>
            <person name="Zhang Y."/>
        </authorList>
    </citation>
    <scope>NUCLEOTIDE SEQUENCE [LARGE SCALE GENOMIC DNA]</scope>
    <source>
        <strain evidence="2">cv. Yunnan</strain>
    </source>
</reference>
<keyword evidence="2" id="KW-1185">Reference proteome</keyword>
<reference evidence="1 2" key="2">
    <citation type="journal article" date="2022" name="Mol. Ecol. Resour.">
        <title>The genomes of chicory, endive, great burdock and yacon provide insights into Asteraceae paleo-polyploidization history and plant inulin production.</title>
        <authorList>
            <person name="Fan W."/>
            <person name="Wang S."/>
            <person name="Wang H."/>
            <person name="Wang A."/>
            <person name="Jiang F."/>
            <person name="Liu H."/>
            <person name="Zhao H."/>
            <person name="Xu D."/>
            <person name="Zhang Y."/>
        </authorList>
    </citation>
    <scope>NUCLEOTIDE SEQUENCE [LARGE SCALE GENOMIC DNA]</scope>
    <source>
        <strain evidence="2">cv. Yunnan</strain>
        <tissue evidence="1">Leaves</tissue>
    </source>
</reference>
<dbReference type="Proteomes" id="UP001056120">
    <property type="component" value="Linkage Group LG26"/>
</dbReference>
<protein>
    <submittedName>
        <fullName evidence="1">Uncharacterized protein</fullName>
    </submittedName>
</protein>